<proteinExistence type="predicted"/>
<keyword evidence="2" id="KW-1185">Reference proteome</keyword>
<evidence type="ECO:0000313" key="1">
    <source>
        <dbReference type="EMBL" id="SFS54221.1"/>
    </source>
</evidence>
<dbReference type="AlphaFoldDB" id="A0A1I6QP23"/>
<gene>
    <name evidence="1" type="ORF">SAMN04488006_1974</name>
</gene>
<reference evidence="2" key="1">
    <citation type="submission" date="2016-10" db="EMBL/GenBank/DDBJ databases">
        <authorList>
            <person name="Varghese N."/>
            <person name="Submissions S."/>
        </authorList>
    </citation>
    <scope>NUCLEOTIDE SEQUENCE [LARGE SCALE GENOMIC DNA]</scope>
    <source>
        <strain evidence="2">DSM 24450</strain>
    </source>
</reference>
<organism evidence="1 2">
    <name type="scientific">Lutibacter maritimus</name>
    <dbReference type="NCBI Taxonomy" id="593133"/>
    <lineage>
        <taxon>Bacteria</taxon>
        <taxon>Pseudomonadati</taxon>
        <taxon>Bacteroidota</taxon>
        <taxon>Flavobacteriia</taxon>
        <taxon>Flavobacteriales</taxon>
        <taxon>Flavobacteriaceae</taxon>
        <taxon>Lutibacter</taxon>
    </lineage>
</organism>
<dbReference type="Proteomes" id="UP000199312">
    <property type="component" value="Unassembled WGS sequence"/>
</dbReference>
<dbReference type="EMBL" id="FOZP01000004">
    <property type="protein sequence ID" value="SFS54221.1"/>
    <property type="molecule type" value="Genomic_DNA"/>
</dbReference>
<protein>
    <submittedName>
        <fullName evidence="1">Uncharacterized protein</fullName>
    </submittedName>
</protein>
<sequence>MENRFKKRKKPNYKRGIILVLALFLILYLWLNAETIITALFDKK</sequence>
<name>A0A1I6QP23_9FLAO</name>
<evidence type="ECO:0000313" key="2">
    <source>
        <dbReference type="Proteomes" id="UP000199312"/>
    </source>
</evidence>
<accession>A0A1I6QP23</accession>